<dbReference type="GO" id="GO:0016020">
    <property type="term" value="C:membrane"/>
    <property type="evidence" value="ECO:0007669"/>
    <property type="project" value="UniProtKB-SubCell"/>
</dbReference>
<feature type="transmembrane region" description="Helical" evidence="6">
    <location>
        <begin position="153"/>
        <end position="174"/>
    </location>
</feature>
<feature type="transmembrane region" description="Helical" evidence="6">
    <location>
        <begin position="237"/>
        <end position="258"/>
    </location>
</feature>
<evidence type="ECO:0000313" key="7">
    <source>
        <dbReference type="EMBL" id="SVB81965.1"/>
    </source>
</evidence>
<protein>
    <recommendedName>
        <fullName evidence="8">Major facilitator superfamily (MFS) profile domain-containing protein</fullName>
    </recommendedName>
</protein>
<feature type="transmembrane region" description="Helical" evidence="6">
    <location>
        <begin position="63"/>
        <end position="82"/>
    </location>
</feature>
<dbReference type="Gene3D" id="1.20.1250.20">
    <property type="entry name" value="MFS general substrate transporter like domains"/>
    <property type="match status" value="2"/>
</dbReference>
<feature type="transmembrane region" description="Helical" evidence="6">
    <location>
        <begin position="291"/>
        <end position="317"/>
    </location>
</feature>
<feature type="transmembrane region" description="Helical" evidence="6">
    <location>
        <begin position="201"/>
        <end position="225"/>
    </location>
</feature>
<dbReference type="Pfam" id="PF07690">
    <property type="entry name" value="MFS_1"/>
    <property type="match status" value="1"/>
</dbReference>
<dbReference type="AlphaFoldDB" id="A0A382H4A2"/>
<dbReference type="EMBL" id="UINC01059024">
    <property type="protein sequence ID" value="SVB81965.1"/>
    <property type="molecule type" value="Genomic_DNA"/>
</dbReference>
<gene>
    <name evidence="7" type="ORF">METZ01_LOCUS234819</name>
</gene>
<dbReference type="SUPFAM" id="SSF103473">
    <property type="entry name" value="MFS general substrate transporter"/>
    <property type="match status" value="1"/>
</dbReference>
<evidence type="ECO:0000256" key="3">
    <source>
        <dbReference type="ARBA" id="ARBA00022692"/>
    </source>
</evidence>
<comment type="subcellular location">
    <subcellularLocation>
        <location evidence="1">Membrane</location>
        <topology evidence="1">Multi-pass membrane protein</topology>
    </subcellularLocation>
</comment>
<feature type="transmembrane region" description="Helical" evidence="6">
    <location>
        <begin position="267"/>
        <end position="285"/>
    </location>
</feature>
<evidence type="ECO:0000256" key="1">
    <source>
        <dbReference type="ARBA" id="ARBA00004141"/>
    </source>
</evidence>
<name>A0A382H4A2_9ZZZZ</name>
<reference evidence="7" key="1">
    <citation type="submission" date="2018-05" db="EMBL/GenBank/DDBJ databases">
        <authorList>
            <person name="Lanie J.A."/>
            <person name="Ng W.-L."/>
            <person name="Kazmierczak K.M."/>
            <person name="Andrzejewski T.M."/>
            <person name="Davidsen T.M."/>
            <person name="Wayne K.J."/>
            <person name="Tettelin H."/>
            <person name="Glass J.I."/>
            <person name="Rusch D."/>
            <person name="Podicherti R."/>
            <person name="Tsui H.-C.T."/>
            <person name="Winkler M.E."/>
        </authorList>
    </citation>
    <scope>NUCLEOTIDE SEQUENCE</scope>
</reference>
<evidence type="ECO:0000256" key="4">
    <source>
        <dbReference type="ARBA" id="ARBA00022989"/>
    </source>
</evidence>
<evidence type="ECO:0000256" key="6">
    <source>
        <dbReference type="SAM" id="Phobius"/>
    </source>
</evidence>
<organism evidence="7">
    <name type="scientific">marine metagenome</name>
    <dbReference type="NCBI Taxonomy" id="408172"/>
    <lineage>
        <taxon>unclassified sequences</taxon>
        <taxon>metagenomes</taxon>
        <taxon>ecological metagenomes</taxon>
    </lineage>
</organism>
<keyword evidence="5 6" id="KW-0472">Membrane</keyword>
<dbReference type="NCBIfam" id="TIGR00901">
    <property type="entry name" value="2A0125"/>
    <property type="match status" value="1"/>
</dbReference>
<dbReference type="PANTHER" id="PTHR12778:SF10">
    <property type="entry name" value="MAJOR FACILITATOR SUPERFAMILY DOMAIN-CONTAINING PROTEIN 3"/>
    <property type="match status" value="1"/>
</dbReference>
<dbReference type="GO" id="GO:0022857">
    <property type="term" value="F:transmembrane transporter activity"/>
    <property type="evidence" value="ECO:0007669"/>
    <property type="project" value="InterPro"/>
</dbReference>
<evidence type="ECO:0000256" key="5">
    <source>
        <dbReference type="ARBA" id="ARBA00023136"/>
    </source>
</evidence>
<keyword evidence="3 6" id="KW-0812">Transmembrane</keyword>
<feature type="transmembrane region" description="Helical" evidence="6">
    <location>
        <begin position="88"/>
        <end position="108"/>
    </location>
</feature>
<keyword evidence="4 6" id="KW-1133">Transmembrane helix</keyword>
<feature type="transmembrane region" description="Helical" evidence="6">
    <location>
        <begin position="30"/>
        <end position="51"/>
    </location>
</feature>
<feature type="transmembrane region" description="Helical" evidence="6">
    <location>
        <begin position="128"/>
        <end position="147"/>
    </location>
</feature>
<accession>A0A382H4A2</accession>
<dbReference type="PANTHER" id="PTHR12778">
    <property type="entry name" value="SOLUTE CARRIER FAMILY 33 ACETYL-COA TRANSPORTER -RELATED"/>
    <property type="match status" value="1"/>
</dbReference>
<dbReference type="InterPro" id="IPR036259">
    <property type="entry name" value="MFS_trans_sf"/>
</dbReference>
<keyword evidence="2" id="KW-0813">Transport</keyword>
<dbReference type="InterPro" id="IPR004752">
    <property type="entry name" value="AmpG_permease/AT-1"/>
</dbReference>
<evidence type="ECO:0000256" key="2">
    <source>
        <dbReference type="ARBA" id="ARBA00022448"/>
    </source>
</evidence>
<evidence type="ECO:0008006" key="8">
    <source>
        <dbReference type="Google" id="ProtNLM"/>
    </source>
</evidence>
<sequence>MGFSAGVPLLMTISILQAWMKESGIDLSTIGLFGLVGIPYSLKFLWAPFLDRFSLPFLGRRRGWLLVSQILIIVTILGISYIDITSQLTGLVMLCLGLTFLSATQDILIDAYRRENVSEKHLPLASSLYIIGYRVAMAVVGSVGFILSDSISFNLVYLCLSGLMVVGIITTLISDEGDFIIKSRESIIEPFIDYFRKNKALIILAFIFIYKIGDMLAFFMSVPYYLDLEYTKSQIGYMKFIGTWMTLLGSFVGGILLVKYNNIMKGLFYFGILQMVSTFGYVILSWVEPNLILLCSVGSFESFCSGLGTAVFISYIALLTNIKFTGTQYALLSSFVSIPRTIFTSQTGFLVESIGWEYFFIFCTLIALPGLILIQYLAKDSK</sequence>
<dbReference type="InterPro" id="IPR011701">
    <property type="entry name" value="MFS"/>
</dbReference>
<feature type="transmembrane region" description="Helical" evidence="6">
    <location>
        <begin position="358"/>
        <end position="378"/>
    </location>
</feature>
<proteinExistence type="predicted"/>